<dbReference type="Pfam" id="PF12796">
    <property type="entry name" value="Ank_2"/>
    <property type="match status" value="1"/>
</dbReference>
<evidence type="ECO:0000313" key="3">
    <source>
        <dbReference type="Proteomes" id="UP000028990"/>
    </source>
</evidence>
<dbReference type="InterPro" id="IPR036770">
    <property type="entry name" value="Ankyrin_rpt-contain_sf"/>
</dbReference>
<reference evidence="2 3" key="1">
    <citation type="submission" date="2013-11" db="EMBL/GenBank/DDBJ databases">
        <title>The Damaraland mole rat (Fukomys damarensis) genome and evolution of African mole rats.</title>
        <authorList>
            <person name="Gladyshev V.N."/>
            <person name="Fang X."/>
        </authorList>
    </citation>
    <scope>NUCLEOTIDE SEQUENCE [LARGE SCALE GENOMIC DNA]</scope>
    <source>
        <tissue evidence="2">Liver</tissue>
    </source>
</reference>
<accession>A0A091E281</accession>
<dbReference type="PROSITE" id="PS50297">
    <property type="entry name" value="ANK_REP_REGION"/>
    <property type="match status" value="1"/>
</dbReference>
<dbReference type="Proteomes" id="UP000028990">
    <property type="component" value="Unassembled WGS sequence"/>
</dbReference>
<gene>
    <name evidence="2" type="ORF">H920_01803</name>
</gene>
<proteinExistence type="predicted"/>
<dbReference type="AlphaFoldDB" id="A0A091E281"/>
<dbReference type="Gene3D" id="1.25.40.20">
    <property type="entry name" value="Ankyrin repeat-containing domain"/>
    <property type="match status" value="1"/>
</dbReference>
<dbReference type="PROSITE" id="PS50088">
    <property type="entry name" value="ANK_REPEAT"/>
    <property type="match status" value="1"/>
</dbReference>
<keyword evidence="1" id="KW-0040">ANK repeat</keyword>
<dbReference type="InterPro" id="IPR002110">
    <property type="entry name" value="Ankyrin_rpt"/>
</dbReference>
<feature type="repeat" description="ANK" evidence="1">
    <location>
        <begin position="40"/>
        <end position="65"/>
    </location>
</feature>
<protein>
    <submittedName>
        <fullName evidence="2">Protein fem-1 like protein C</fullName>
    </submittedName>
</protein>
<evidence type="ECO:0000313" key="2">
    <source>
        <dbReference type="EMBL" id="KFO36793.1"/>
    </source>
</evidence>
<keyword evidence="3" id="KW-1185">Reference proteome</keyword>
<dbReference type="SUPFAM" id="SSF48403">
    <property type="entry name" value="Ankyrin repeat"/>
    <property type="match status" value="1"/>
</dbReference>
<organism evidence="2 3">
    <name type="scientific">Fukomys damarensis</name>
    <name type="common">Damaraland mole rat</name>
    <name type="synonym">Cryptomys damarensis</name>
    <dbReference type="NCBI Taxonomy" id="885580"/>
    <lineage>
        <taxon>Eukaryota</taxon>
        <taxon>Metazoa</taxon>
        <taxon>Chordata</taxon>
        <taxon>Craniata</taxon>
        <taxon>Vertebrata</taxon>
        <taxon>Euteleostomi</taxon>
        <taxon>Mammalia</taxon>
        <taxon>Eutheria</taxon>
        <taxon>Euarchontoglires</taxon>
        <taxon>Glires</taxon>
        <taxon>Rodentia</taxon>
        <taxon>Hystricomorpha</taxon>
        <taxon>Bathyergidae</taxon>
        <taxon>Fukomys</taxon>
    </lineage>
</organism>
<evidence type="ECO:0000256" key="1">
    <source>
        <dbReference type="PROSITE-ProRule" id="PRU00023"/>
    </source>
</evidence>
<name>A0A091E281_FUKDA</name>
<sequence>MDLQTAVFNTVWDGKLRLLTKLLASKSKEEVYSLTSEKTNEATPLLMADRYGHLNMVEFLLEQGSASIEVGGSVNFDGETIEGAPSLWDASVAGHLNVVQSVKSWNICQHCFDQFNSSSSIMFRWPFGNCEVPCRTQS</sequence>
<dbReference type="EMBL" id="KN121264">
    <property type="protein sequence ID" value="KFO36793.1"/>
    <property type="molecule type" value="Genomic_DNA"/>
</dbReference>